<reference evidence="3" key="1">
    <citation type="submission" date="2016-10" db="EMBL/GenBank/DDBJ databases">
        <authorList>
            <person name="Varghese N."/>
            <person name="Submissions S."/>
        </authorList>
    </citation>
    <scope>NUCLEOTIDE SEQUENCE [LARGE SCALE GENOMIC DNA]</scope>
    <source>
        <strain evidence="3">DSM 11526</strain>
    </source>
</reference>
<dbReference type="InterPro" id="IPR029058">
    <property type="entry name" value="AB_hydrolase_fold"/>
</dbReference>
<dbReference type="Pfam" id="PF00561">
    <property type="entry name" value="Abhydrolase_1"/>
    <property type="match status" value="1"/>
</dbReference>
<dbReference type="AlphaFoldDB" id="A0A1H4B599"/>
<dbReference type="SUPFAM" id="SSF53474">
    <property type="entry name" value="alpha/beta-Hydrolases"/>
    <property type="match status" value="1"/>
</dbReference>
<protein>
    <submittedName>
        <fullName evidence="2">Pimeloyl-ACP methyl ester carboxylesterase</fullName>
    </submittedName>
</protein>
<dbReference type="InterPro" id="IPR000073">
    <property type="entry name" value="AB_hydrolase_1"/>
</dbReference>
<dbReference type="STRING" id="1122198.SAMN02745729_103180"/>
<organism evidence="2 3">
    <name type="scientific">Marinobacterium iners DSM 11526</name>
    <dbReference type="NCBI Taxonomy" id="1122198"/>
    <lineage>
        <taxon>Bacteria</taxon>
        <taxon>Pseudomonadati</taxon>
        <taxon>Pseudomonadota</taxon>
        <taxon>Gammaproteobacteria</taxon>
        <taxon>Oceanospirillales</taxon>
        <taxon>Oceanospirillaceae</taxon>
        <taxon>Marinobacterium</taxon>
    </lineage>
</organism>
<evidence type="ECO:0000313" key="3">
    <source>
        <dbReference type="Proteomes" id="UP000242469"/>
    </source>
</evidence>
<dbReference type="Proteomes" id="UP000242469">
    <property type="component" value="Unassembled WGS sequence"/>
</dbReference>
<dbReference type="InterPro" id="IPR050266">
    <property type="entry name" value="AB_hydrolase_sf"/>
</dbReference>
<dbReference type="Gene3D" id="3.40.50.1820">
    <property type="entry name" value="alpha/beta hydrolase"/>
    <property type="match status" value="1"/>
</dbReference>
<dbReference type="RefSeq" id="WP_091824301.1">
    <property type="nucleotide sequence ID" value="NZ_FNRJ01000003.1"/>
</dbReference>
<accession>A0A1H4B599</accession>
<keyword evidence="3" id="KW-1185">Reference proteome</keyword>
<dbReference type="PANTHER" id="PTHR43798">
    <property type="entry name" value="MONOACYLGLYCEROL LIPASE"/>
    <property type="match status" value="1"/>
</dbReference>
<name>A0A1H4B599_9GAMM</name>
<dbReference type="GO" id="GO:0016020">
    <property type="term" value="C:membrane"/>
    <property type="evidence" value="ECO:0007669"/>
    <property type="project" value="TreeGrafter"/>
</dbReference>
<dbReference type="OrthoDB" id="6159976at2"/>
<dbReference type="EMBL" id="FNRJ01000003">
    <property type="protein sequence ID" value="SEA43363.1"/>
    <property type="molecule type" value="Genomic_DNA"/>
</dbReference>
<dbReference type="GO" id="GO:0047372">
    <property type="term" value="F:monoacylglycerol lipase activity"/>
    <property type="evidence" value="ECO:0007669"/>
    <property type="project" value="TreeGrafter"/>
</dbReference>
<feature type="domain" description="AB hydrolase-1" evidence="1">
    <location>
        <begin position="35"/>
        <end position="152"/>
    </location>
</feature>
<dbReference type="GO" id="GO:0046464">
    <property type="term" value="P:acylglycerol catabolic process"/>
    <property type="evidence" value="ECO:0007669"/>
    <property type="project" value="TreeGrafter"/>
</dbReference>
<evidence type="ECO:0000313" key="2">
    <source>
        <dbReference type="EMBL" id="SEA43363.1"/>
    </source>
</evidence>
<gene>
    <name evidence="2" type="ORF">SAMN02745729_103180</name>
</gene>
<proteinExistence type="predicted"/>
<dbReference type="PANTHER" id="PTHR43798:SF33">
    <property type="entry name" value="HYDROLASE, PUTATIVE (AFU_ORTHOLOGUE AFUA_2G14860)-RELATED"/>
    <property type="match status" value="1"/>
</dbReference>
<evidence type="ECO:0000259" key="1">
    <source>
        <dbReference type="Pfam" id="PF00561"/>
    </source>
</evidence>
<dbReference type="PRINTS" id="PR00111">
    <property type="entry name" value="ABHYDROLASE"/>
</dbReference>
<sequence length="288" mass="32552">MKHPSVISEHQLVLPDQHLHYRLYRNPVLHNGRKLLLIHGAGVAGEDTWHMLTAFLEHWQEILVPDLRGAGQSEFPDGGEYPFSVQTLVSDMSALLDQLGWWQFDLGGYSLGGLVSMLLKQRYPDRVGKQFLLESAVLDRPDWVSTIELRQRYSSAAVHLRSDDREQGIRQFLDTISPNRKASAQTESVAVSRLARRPLGFAHALDAVTAAINSIDRDALLASQGDVSSFIGGLSVELMHQLHLTLAEQMPNWHYFMVPGTDHSLPFQKPRQIARIMNAELERYVREC</sequence>